<dbReference type="Proteomes" id="UP001163739">
    <property type="component" value="Chromosome"/>
</dbReference>
<evidence type="ECO:0000313" key="2">
    <source>
        <dbReference type="EMBL" id="UZE96881.1"/>
    </source>
</evidence>
<feature type="signal peptide" evidence="1">
    <location>
        <begin position="1"/>
        <end position="22"/>
    </location>
</feature>
<evidence type="ECO:0000313" key="3">
    <source>
        <dbReference type="Proteomes" id="UP001163739"/>
    </source>
</evidence>
<keyword evidence="1" id="KW-0732">Signal</keyword>
<sequence length="151" mass="17403">MKIVNIGFVLLATMFFSSSVFSGSTSEASAGKKGQQLDSRIEQFVQKTCGDDVACAEKKRAEYIDRMAKYKQHVQDACGDDKACRQEMKAKYMQRRAKREERIAEHCGDDEACRDQLREKYSLKMKEAREKCGDKKACWKKFYEDNKPKSN</sequence>
<dbReference type="RefSeq" id="WP_265048366.1">
    <property type="nucleotide sequence ID" value="NZ_CP100390.1"/>
</dbReference>
<accession>A0ABY6N425</accession>
<keyword evidence="3" id="KW-1185">Reference proteome</keyword>
<dbReference type="EMBL" id="CP100390">
    <property type="protein sequence ID" value="UZE96881.1"/>
    <property type="molecule type" value="Genomic_DNA"/>
</dbReference>
<organism evidence="2 3">
    <name type="scientific">Alkalimarinus alittae</name>
    <dbReference type="NCBI Taxonomy" id="2961619"/>
    <lineage>
        <taxon>Bacteria</taxon>
        <taxon>Pseudomonadati</taxon>
        <taxon>Pseudomonadota</taxon>
        <taxon>Gammaproteobacteria</taxon>
        <taxon>Alteromonadales</taxon>
        <taxon>Alteromonadaceae</taxon>
        <taxon>Alkalimarinus</taxon>
    </lineage>
</organism>
<feature type="chain" id="PRO_5047430187" evidence="1">
    <location>
        <begin position="23"/>
        <end position="151"/>
    </location>
</feature>
<evidence type="ECO:0000256" key="1">
    <source>
        <dbReference type="SAM" id="SignalP"/>
    </source>
</evidence>
<protein>
    <submittedName>
        <fullName evidence="2">Uncharacterized protein</fullName>
    </submittedName>
</protein>
<gene>
    <name evidence="2" type="ORF">NKI27_03780</name>
</gene>
<proteinExistence type="predicted"/>
<name>A0ABY6N425_9ALTE</name>
<reference evidence="2" key="1">
    <citation type="submission" date="2022-06" db="EMBL/GenBank/DDBJ databases">
        <title>Alkalimarinus sp. nov., isolated from gut of a Alitta virens.</title>
        <authorList>
            <person name="Yang A.I."/>
            <person name="Shin N.-R."/>
        </authorList>
    </citation>
    <scope>NUCLEOTIDE SEQUENCE</scope>
    <source>
        <strain evidence="2">A2M4</strain>
    </source>
</reference>